<protein>
    <submittedName>
        <fullName evidence="2">Membrane-associated HD superfamily phosphohydrolase</fullName>
    </submittedName>
</protein>
<proteinExistence type="predicted"/>
<dbReference type="EMBL" id="JACHGK010000008">
    <property type="protein sequence ID" value="MBB6445998.1"/>
    <property type="molecule type" value="Genomic_DNA"/>
</dbReference>
<name>A0A7X0HSF1_9BACI</name>
<keyword evidence="1" id="KW-0812">Transmembrane</keyword>
<accession>A0A7X0HSF1</accession>
<gene>
    <name evidence="2" type="ORF">HNR53_002647</name>
</gene>
<evidence type="ECO:0000256" key="1">
    <source>
        <dbReference type="SAM" id="Phobius"/>
    </source>
</evidence>
<keyword evidence="2" id="KW-0378">Hydrolase</keyword>
<keyword evidence="1" id="KW-0472">Membrane</keyword>
<comment type="caution">
    <text evidence="2">The sequence shown here is derived from an EMBL/GenBank/DDBJ whole genome shotgun (WGS) entry which is preliminary data.</text>
</comment>
<evidence type="ECO:0000313" key="2">
    <source>
        <dbReference type="EMBL" id="MBB6445998.1"/>
    </source>
</evidence>
<keyword evidence="3" id="KW-1185">Reference proteome</keyword>
<feature type="transmembrane region" description="Helical" evidence="1">
    <location>
        <begin position="124"/>
        <end position="145"/>
    </location>
</feature>
<feature type="transmembrane region" description="Helical" evidence="1">
    <location>
        <begin position="53"/>
        <end position="69"/>
    </location>
</feature>
<dbReference type="GO" id="GO:0016787">
    <property type="term" value="F:hydrolase activity"/>
    <property type="evidence" value="ECO:0007669"/>
    <property type="project" value="UniProtKB-KW"/>
</dbReference>
<feature type="transmembrane region" description="Helical" evidence="1">
    <location>
        <begin position="100"/>
        <end position="118"/>
    </location>
</feature>
<feature type="transmembrane region" description="Helical" evidence="1">
    <location>
        <begin position="152"/>
        <end position="171"/>
    </location>
</feature>
<evidence type="ECO:0000313" key="3">
    <source>
        <dbReference type="Proteomes" id="UP000531594"/>
    </source>
</evidence>
<organism evidence="2 3">
    <name type="scientific">Bacillus benzoevorans</name>
    <dbReference type="NCBI Taxonomy" id="1456"/>
    <lineage>
        <taxon>Bacteria</taxon>
        <taxon>Bacillati</taxon>
        <taxon>Bacillota</taxon>
        <taxon>Bacilli</taxon>
        <taxon>Bacillales</taxon>
        <taxon>Bacillaceae</taxon>
        <taxon>Bacillus</taxon>
    </lineage>
</organism>
<dbReference type="AlphaFoldDB" id="A0A7X0HSF1"/>
<dbReference type="RefSeq" id="WP_184526547.1">
    <property type="nucleotide sequence ID" value="NZ_JACHGK010000008.1"/>
</dbReference>
<sequence>MDETRKQIIIKEIDYWKEHHLLPEQYCNFLLALYTEGNGIKNKRNKLSKNKKQLLWLLVVPVFIFFLYFTELSLILQIAISIIFLFIGTYLTIYFTKQGFFYQIPLILTAIFVLLMSVEVVQKLFSNHIFSLYGILLCNCFIWLFSGIKLKLVYFTISGILGMILLLFFFLSHVI</sequence>
<reference evidence="2 3" key="1">
    <citation type="submission" date="2020-08" db="EMBL/GenBank/DDBJ databases">
        <title>Genomic Encyclopedia of Type Strains, Phase IV (KMG-IV): sequencing the most valuable type-strain genomes for metagenomic binning, comparative biology and taxonomic classification.</title>
        <authorList>
            <person name="Goeker M."/>
        </authorList>
    </citation>
    <scope>NUCLEOTIDE SEQUENCE [LARGE SCALE GENOMIC DNA]</scope>
    <source>
        <strain evidence="2 3">DSM 5391</strain>
    </source>
</reference>
<dbReference type="Proteomes" id="UP000531594">
    <property type="component" value="Unassembled WGS sequence"/>
</dbReference>
<keyword evidence="1" id="KW-1133">Transmembrane helix</keyword>
<feature type="transmembrane region" description="Helical" evidence="1">
    <location>
        <begin position="75"/>
        <end position="93"/>
    </location>
</feature>